<feature type="domain" description="AB hydrolase-1" evidence="1">
    <location>
        <begin position="8"/>
        <end position="252"/>
    </location>
</feature>
<evidence type="ECO:0000313" key="3">
    <source>
        <dbReference type="Proteomes" id="UP000249402"/>
    </source>
</evidence>
<dbReference type="RefSeq" id="XP_025569969.1">
    <property type="nucleotide sequence ID" value="XM_025722996.1"/>
</dbReference>
<dbReference type="STRING" id="1448316.A0A395GJI0"/>
<protein>
    <submittedName>
        <fullName evidence="2">Alpha/beta-hydrolase</fullName>
    </submittedName>
</protein>
<gene>
    <name evidence="2" type="ORF">BO80DRAFT_469254</name>
</gene>
<keyword evidence="3" id="KW-1185">Reference proteome</keyword>
<dbReference type="EMBL" id="KZ824488">
    <property type="protein sequence ID" value="RAK95641.1"/>
    <property type="molecule type" value="Genomic_DNA"/>
</dbReference>
<dbReference type="PANTHER" id="PTHR37017">
    <property type="entry name" value="AB HYDROLASE-1 DOMAIN-CONTAINING PROTEIN-RELATED"/>
    <property type="match status" value="1"/>
</dbReference>
<name>A0A395GJI0_9EURO</name>
<dbReference type="OrthoDB" id="408373at2759"/>
<sequence>MSPSKPAVLLIPGAWHVPASYNKLTNLLKSSGHDIHVPSLPSMNGARPPTADLETDTAHIREYTQQLADAGQHVVIIAHSYSGQIASNSLTGLWATTRAQQGLPGGVVHIISLCAFMVREGFSMTDVVHHFGHDDYMPLAYDFAEDQTVVDRDPKGRLVSPGPGDDDVEVEGYLGTLKRWNGKCMSQGLSTDRVAWRDIPVTYVHTIGDMTTPLAYQQWMVGNMKEDGVEVETVELDTGHSPNLTKAKEVAEIVDMVVARYKK</sequence>
<dbReference type="InterPro" id="IPR000073">
    <property type="entry name" value="AB_hydrolase_1"/>
</dbReference>
<dbReference type="PANTHER" id="PTHR37017:SF10">
    <property type="entry name" value="AB HYDROLASE-1 DOMAIN-CONTAINING PROTEIN"/>
    <property type="match status" value="1"/>
</dbReference>
<dbReference type="VEuPathDB" id="FungiDB:BO80DRAFT_469254"/>
<dbReference type="Pfam" id="PF12697">
    <property type="entry name" value="Abhydrolase_6"/>
    <property type="match status" value="1"/>
</dbReference>
<proteinExistence type="predicted"/>
<dbReference type="InterPro" id="IPR052897">
    <property type="entry name" value="Sec-Metab_Biosynth_Hydrolase"/>
</dbReference>
<reference evidence="2 3" key="1">
    <citation type="submission" date="2018-02" db="EMBL/GenBank/DDBJ databases">
        <title>The genomes of Aspergillus section Nigri reveals drivers in fungal speciation.</title>
        <authorList>
            <consortium name="DOE Joint Genome Institute"/>
            <person name="Vesth T.C."/>
            <person name="Nybo J."/>
            <person name="Theobald S."/>
            <person name="Brandl J."/>
            <person name="Frisvad J.C."/>
            <person name="Nielsen K.F."/>
            <person name="Lyhne E.K."/>
            <person name="Kogle M.E."/>
            <person name="Kuo A."/>
            <person name="Riley R."/>
            <person name="Clum A."/>
            <person name="Nolan M."/>
            <person name="Lipzen A."/>
            <person name="Salamov A."/>
            <person name="Henrissat B."/>
            <person name="Wiebenga A."/>
            <person name="De vries R.P."/>
            <person name="Grigoriev I.V."/>
            <person name="Mortensen U.H."/>
            <person name="Andersen M.R."/>
            <person name="Baker S.E."/>
        </authorList>
    </citation>
    <scope>NUCLEOTIDE SEQUENCE [LARGE SCALE GENOMIC DNA]</scope>
    <source>
        <strain evidence="2 3">CBS 121593</strain>
    </source>
</reference>
<dbReference type="AlphaFoldDB" id="A0A395GJI0"/>
<dbReference type="Proteomes" id="UP000249402">
    <property type="component" value="Unassembled WGS sequence"/>
</dbReference>
<evidence type="ECO:0000313" key="2">
    <source>
        <dbReference type="EMBL" id="RAK95641.1"/>
    </source>
</evidence>
<organism evidence="2 3">
    <name type="scientific">Aspergillus ibericus CBS 121593</name>
    <dbReference type="NCBI Taxonomy" id="1448316"/>
    <lineage>
        <taxon>Eukaryota</taxon>
        <taxon>Fungi</taxon>
        <taxon>Dikarya</taxon>
        <taxon>Ascomycota</taxon>
        <taxon>Pezizomycotina</taxon>
        <taxon>Eurotiomycetes</taxon>
        <taxon>Eurotiomycetidae</taxon>
        <taxon>Eurotiales</taxon>
        <taxon>Aspergillaceae</taxon>
        <taxon>Aspergillus</taxon>
        <taxon>Aspergillus subgen. Circumdati</taxon>
    </lineage>
</organism>
<accession>A0A395GJI0</accession>
<keyword evidence="2" id="KW-0378">Hydrolase</keyword>
<dbReference type="GeneID" id="37227861"/>
<dbReference type="InterPro" id="IPR029058">
    <property type="entry name" value="AB_hydrolase_fold"/>
</dbReference>
<evidence type="ECO:0000259" key="1">
    <source>
        <dbReference type="Pfam" id="PF12697"/>
    </source>
</evidence>
<dbReference type="GO" id="GO:0016787">
    <property type="term" value="F:hydrolase activity"/>
    <property type="evidence" value="ECO:0007669"/>
    <property type="project" value="UniProtKB-KW"/>
</dbReference>
<dbReference type="Gene3D" id="3.40.50.1820">
    <property type="entry name" value="alpha/beta hydrolase"/>
    <property type="match status" value="1"/>
</dbReference>
<dbReference type="SUPFAM" id="SSF53474">
    <property type="entry name" value="alpha/beta-Hydrolases"/>
    <property type="match status" value="1"/>
</dbReference>